<feature type="region of interest" description="Disordered" evidence="1">
    <location>
        <begin position="1"/>
        <end position="23"/>
    </location>
</feature>
<dbReference type="InterPro" id="IPR010295">
    <property type="entry name" value="DUF898"/>
</dbReference>
<feature type="transmembrane region" description="Helical" evidence="2">
    <location>
        <begin position="176"/>
        <end position="198"/>
    </location>
</feature>
<dbReference type="RefSeq" id="WP_193187165.1">
    <property type="nucleotide sequence ID" value="NZ_JACVXA010000117.1"/>
</dbReference>
<protein>
    <submittedName>
        <fullName evidence="3">DUF898 family protein</fullName>
    </submittedName>
</protein>
<feature type="transmembrane region" description="Helical" evidence="2">
    <location>
        <begin position="129"/>
        <end position="148"/>
    </location>
</feature>
<reference evidence="3" key="1">
    <citation type="submission" date="2020-09" db="EMBL/GenBank/DDBJ databases">
        <title>A novel bacterium of genus Mangrovicoccus, isolated from South China Sea.</title>
        <authorList>
            <person name="Huang H."/>
            <person name="Mo K."/>
            <person name="Hu Y."/>
        </authorList>
    </citation>
    <scope>NUCLEOTIDE SEQUENCE</scope>
    <source>
        <strain evidence="3">HB182678</strain>
    </source>
</reference>
<feature type="transmembrane region" description="Helical" evidence="2">
    <location>
        <begin position="43"/>
        <end position="61"/>
    </location>
</feature>
<evidence type="ECO:0000256" key="2">
    <source>
        <dbReference type="SAM" id="Phobius"/>
    </source>
</evidence>
<name>A0A8J6Z2U3_9RHOB</name>
<organism evidence="3 4">
    <name type="scientific">Mangrovicoccus algicola</name>
    <dbReference type="NCBI Taxonomy" id="2771008"/>
    <lineage>
        <taxon>Bacteria</taxon>
        <taxon>Pseudomonadati</taxon>
        <taxon>Pseudomonadota</taxon>
        <taxon>Alphaproteobacteria</taxon>
        <taxon>Rhodobacterales</taxon>
        <taxon>Paracoccaceae</taxon>
        <taxon>Mangrovicoccus</taxon>
    </lineage>
</organism>
<feature type="transmembrane region" description="Helical" evidence="2">
    <location>
        <begin position="236"/>
        <end position="267"/>
    </location>
</feature>
<feature type="transmembrane region" description="Helical" evidence="2">
    <location>
        <begin position="336"/>
        <end position="359"/>
    </location>
</feature>
<comment type="caution">
    <text evidence="3">The sequence shown here is derived from an EMBL/GenBank/DDBJ whole genome shotgun (WGS) entry which is preliminary data.</text>
</comment>
<feature type="compositionally biased region" description="Gly residues" evidence="1">
    <location>
        <begin position="13"/>
        <end position="23"/>
    </location>
</feature>
<evidence type="ECO:0000313" key="3">
    <source>
        <dbReference type="EMBL" id="MBE3640641.1"/>
    </source>
</evidence>
<evidence type="ECO:0000256" key="1">
    <source>
        <dbReference type="SAM" id="MobiDB-lite"/>
    </source>
</evidence>
<accession>A0A8J6Z2U3</accession>
<keyword evidence="4" id="KW-1185">Reference proteome</keyword>
<dbReference type="EMBL" id="JACVXA010000117">
    <property type="protein sequence ID" value="MBE3640641.1"/>
    <property type="molecule type" value="Genomic_DNA"/>
</dbReference>
<keyword evidence="2" id="KW-0812">Transmembrane</keyword>
<keyword evidence="2" id="KW-1133">Transmembrane helix</keyword>
<feature type="transmembrane region" description="Helical" evidence="2">
    <location>
        <begin position="306"/>
        <end position="330"/>
    </location>
</feature>
<sequence>MTEIAAGAPGQDDGPGTGHGPGGRPADALAGAYRGGAPALFRLALWTSLLTVLTLGVYRFWARTRIRRRIWSSIAPGGEPLEYTGTGREKFLGFLVAFVILALCLGGLAMVALFLGLSLFVPDGQGGMILAPLLQNSLLLLSPLYFYAEYRARRYMLSRTSWRGIRFGMDKGGWGYAWRACGYWLLTGATLGALLPLMTFKLEEYRTNRSWFGDARFTQGGEWTMLYRAMVPIFEAIGFAVIAGALAVFAGGGLSLLMLAGIAAMALRGVICWRIRSFAILTRHKRLGGDIRIGTMPSEGRLGWRWVAGWVCIGVIYIPAVALAVALQAYALGEGAAADLAALPLLGTALAAVALLVLFRPLRLALVVQPVLAHLVEASWVETPGRLTSIRQRARGGPAEADGLADALDLGGAI</sequence>
<proteinExistence type="predicted"/>
<dbReference type="AlphaFoldDB" id="A0A8J6Z2U3"/>
<keyword evidence="2" id="KW-0472">Membrane</keyword>
<dbReference type="Proteomes" id="UP000609121">
    <property type="component" value="Unassembled WGS sequence"/>
</dbReference>
<feature type="compositionally biased region" description="Low complexity" evidence="1">
    <location>
        <begin position="1"/>
        <end position="12"/>
    </location>
</feature>
<evidence type="ECO:0000313" key="4">
    <source>
        <dbReference type="Proteomes" id="UP000609121"/>
    </source>
</evidence>
<gene>
    <name evidence="3" type="ORF">ICN82_20760</name>
</gene>
<feature type="transmembrane region" description="Helical" evidence="2">
    <location>
        <begin position="91"/>
        <end position="117"/>
    </location>
</feature>
<dbReference type="Pfam" id="PF05987">
    <property type="entry name" value="DUF898"/>
    <property type="match status" value="1"/>
</dbReference>